<dbReference type="Pfam" id="PF20560">
    <property type="entry name" value="MotA_N"/>
    <property type="match status" value="1"/>
</dbReference>
<accession>A0A519BB90</accession>
<evidence type="ECO:0000259" key="9">
    <source>
        <dbReference type="Pfam" id="PF01618"/>
    </source>
</evidence>
<evidence type="ECO:0000256" key="2">
    <source>
        <dbReference type="ARBA" id="ARBA00022475"/>
    </source>
</evidence>
<keyword evidence="4" id="KW-0283">Flagellar rotation</keyword>
<evidence type="ECO:0000313" key="12">
    <source>
        <dbReference type="Proteomes" id="UP000320813"/>
    </source>
</evidence>
<dbReference type="PANTHER" id="PTHR30433">
    <property type="entry name" value="CHEMOTAXIS PROTEIN MOTA"/>
    <property type="match status" value="1"/>
</dbReference>
<keyword evidence="11" id="KW-0969">Cilium</keyword>
<evidence type="ECO:0000256" key="1">
    <source>
        <dbReference type="ARBA" id="ARBA00004651"/>
    </source>
</evidence>
<dbReference type="GO" id="GO:0005886">
    <property type="term" value="C:plasma membrane"/>
    <property type="evidence" value="ECO:0007669"/>
    <property type="project" value="UniProtKB-SubCell"/>
</dbReference>
<dbReference type="GO" id="GO:0071978">
    <property type="term" value="P:bacterial-type flagellum-dependent swarming motility"/>
    <property type="evidence" value="ECO:0007669"/>
    <property type="project" value="InterPro"/>
</dbReference>
<keyword evidence="3 8" id="KW-0812">Transmembrane</keyword>
<dbReference type="InterPro" id="IPR047055">
    <property type="entry name" value="MotA-like"/>
</dbReference>
<sequence length="260" mass="28255">MDLASIIGFILGVGGIIFGNFLQGSNLMQLIDPIGFVIVILGTAGATIAGNPMENLKRAMISAKEVIFFKKVDYENTISELINYAAKARKNGVLALESDIEASSDLFIKKALSLVVDGIDPHVVTEIMETELSNIEDVGDESVKIFEQAGGYSPTLGIIGAVLGLIHVMQHLNNPNRLGAGIAVAFTATLYGLAFANTILFPISSKLKINLRAKVMRNELILMGIESIQNGENPRLIEEKLKSFLNESQKRMYEERSKGK</sequence>
<keyword evidence="7" id="KW-0813">Transport</keyword>
<feature type="transmembrane region" description="Helical" evidence="8">
    <location>
        <begin position="178"/>
        <end position="203"/>
    </location>
</feature>
<comment type="similarity">
    <text evidence="7">Belongs to the exbB/tolQ family.</text>
</comment>
<keyword evidence="11" id="KW-0282">Flagellum</keyword>
<proteinExistence type="inferred from homology"/>
<organism evidence="11 12">
    <name type="scientific">Candidatus Acidulodesulfobacterium ferriphilum</name>
    <dbReference type="NCBI Taxonomy" id="2597223"/>
    <lineage>
        <taxon>Bacteria</taxon>
        <taxon>Deltaproteobacteria</taxon>
        <taxon>Candidatus Acidulodesulfobacterales</taxon>
        <taxon>Candidatus Acidulodesulfobacterium</taxon>
    </lineage>
</organism>
<evidence type="ECO:0000256" key="8">
    <source>
        <dbReference type="SAM" id="Phobius"/>
    </source>
</evidence>
<keyword evidence="2" id="KW-1003">Cell membrane</keyword>
<reference evidence="11 12" key="1">
    <citation type="submission" date="2019-01" db="EMBL/GenBank/DDBJ databases">
        <title>Insights into ecological role of a new deltaproteobacterial order Candidatus Sinidesulfobacterales (Sva0485) by metagenomics and metatranscriptomics.</title>
        <authorList>
            <person name="Tan S."/>
            <person name="Liu J."/>
            <person name="Fang Y."/>
            <person name="Hedlund B.P."/>
            <person name="Lian Z.H."/>
            <person name="Huang L.Y."/>
            <person name="Li J.T."/>
            <person name="Huang L.N."/>
            <person name="Li W.J."/>
            <person name="Jiang H.C."/>
            <person name="Dong H.L."/>
            <person name="Shu W.S."/>
        </authorList>
    </citation>
    <scope>NUCLEOTIDE SEQUENCE [LARGE SCALE GENOMIC DNA]</scope>
    <source>
        <strain evidence="11">AP3</strain>
    </source>
</reference>
<evidence type="ECO:0000313" key="11">
    <source>
        <dbReference type="EMBL" id="RZD14551.1"/>
    </source>
</evidence>
<evidence type="ECO:0000256" key="4">
    <source>
        <dbReference type="ARBA" id="ARBA00022779"/>
    </source>
</evidence>
<keyword evidence="11" id="KW-0966">Cell projection</keyword>
<comment type="caution">
    <text evidence="11">The sequence shown here is derived from an EMBL/GenBank/DDBJ whole genome shotgun (WGS) entry which is preliminary data.</text>
</comment>
<dbReference type="Proteomes" id="UP000320813">
    <property type="component" value="Unassembled WGS sequence"/>
</dbReference>
<keyword evidence="5 8" id="KW-1133">Transmembrane helix</keyword>
<dbReference type="GO" id="GO:0015031">
    <property type="term" value="P:protein transport"/>
    <property type="evidence" value="ECO:0007669"/>
    <property type="project" value="UniProtKB-KW"/>
</dbReference>
<feature type="transmembrane region" description="Helical" evidence="8">
    <location>
        <begin position="30"/>
        <end position="50"/>
    </location>
</feature>
<dbReference type="InterPro" id="IPR046786">
    <property type="entry name" value="MotA_N"/>
</dbReference>
<feature type="transmembrane region" description="Helical" evidence="8">
    <location>
        <begin position="7"/>
        <end position="24"/>
    </location>
</feature>
<evidence type="ECO:0000256" key="6">
    <source>
        <dbReference type="ARBA" id="ARBA00023136"/>
    </source>
</evidence>
<dbReference type="NCBIfam" id="NF006583">
    <property type="entry name" value="PRK09109.1"/>
    <property type="match status" value="1"/>
</dbReference>
<dbReference type="AlphaFoldDB" id="A0A519BB90"/>
<feature type="domain" description="Motility protein A N-terminal" evidence="10">
    <location>
        <begin position="6"/>
        <end position="92"/>
    </location>
</feature>
<feature type="transmembrane region" description="Helical" evidence="8">
    <location>
        <begin position="152"/>
        <end position="172"/>
    </location>
</feature>
<dbReference type="PANTHER" id="PTHR30433:SF3">
    <property type="entry name" value="MOTILITY PROTEIN A"/>
    <property type="match status" value="1"/>
</dbReference>
<dbReference type="EMBL" id="SGBD01000002">
    <property type="protein sequence ID" value="RZD14551.1"/>
    <property type="molecule type" value="Genomic_DNA"/>
</dbReference>
<evidence type="ECO:0000256" key="7">
    <source>
        <dbReference type="RuleBase" id="RU004057"/>
    </source>
</evidence>
<evidence type="ECO:0000256" key="5">
    <source>
        <dbReference type="ARBA" id="ARBA00022989"/>
    </source>
</evidence>
<feature type="domain" description="MotA/TolQ/ExbB proton channel" evidence="9">
    <location>
        <begin position="103"/>
        <end position="217"/>
    </location>
</feature>
<evidence type="ECO:0000259" key="10">
    <source>
        <dbReference type="Pfam" id="PF20560"/>
    </source>
</evidence>
<evidence type="ECO:0000256" key="3">
    <source>
        <dbReference type="ARBA" id="ARBA00022692"/>
    </source>
</evidence>
<protein>
    <submittedName>
        <fullName evidence="11">Flagellar motor protein</fullName>
    </submittedName>
</protein>
<gene>
    <name evidence="11" type="ORF">EVJ47_05110</name>
</gene>
<name>A0A519BB90_9DELT</name>
<keyword evidence="7" id="KW-0653">Protein transport</keyword>
<dbReference type="InterPro" id="IPR002898">
    <property type="entry name" value="MotA_ExbB_proton_chnl"/>
</dbReference>
<keyword evidence="6 8" id="KW-0472">Membrane</keyword>
<dbReference type="GO" id="GO:0006935">
    <property type="term" value="P:chemotaxis"/>
    <property type="evidence" value="ECO:0007669"/>
    <property type="project" value="InterPro"/>
</dbReference>
<dbReference type="Pfam" id="PF01618">
    <property type="entry name" value="MotA_ExbB"/>
    <property type="match status" value="1"/>
</dbReference>
<comment type="subcellular location">
    <subcellularLocation>
        <location evidence="1">Cell membrane</location>
        <topology evidence="1">Multi-pass membrane protein</topology>
    </subcellularLocation>
    <subcellularLocation>
        <location evidence="7">Membrane</location>
        <topology evidence="7">Multi-pass membrane protein</topology>
    </subcellularLocation>
</comment>